<evidence type="ECO:0000256" key="2">
    <source>
        <dbReference type="ARBA" id="ARBA00022676"/>
    </source>
</evidence>
<dbReference type="PANTHER" id="PTHR48049:SF91">
    <property type="entry name" value="UDP-GLYCOSYLTRANSFERASE 79B7-RELATED"/>
    <property type="match status" value="1"/>
</dbReference>
<accession>A0AAN9HPA5</accession>
<name>A0AAN9HPA5_CROPI</name>
<evidence type="ECO:0000313" key="5">
    <source>
        <dbReference type="Proteomes" id="UP001372338"/>
    </source>
</evidence>
<comment type="similarity">
    <text evidence="1">Belongs to the UDP-glycosyltransferase family.</text>
</comment>
<comment type="caution">
    <text evidence="4">The sequence shown here is derived from an EMBL/GenBank/DDBJ whole genome shotgun (WGS) entry which is preliminary data.</text>
</comment>
<organism evidence="4 5">
    <name type="scientific">Crotalaria pallida</name>
    <name type="common">Smooth rattlebox</name>
    <name type="synonym">Crotalaria striata</name>
    <dbReference type="NCBI Taxonomy" id="3830"/>
    <lineage>
        <taxon>Eukaryota</taxon>
        <taxon>Viridiplantae</taxon>
        <taxon>Streptophyta</taxon>
        <taxon>Embryophyta</taxon>
        <taxon>Tracheophyta</taxon>
        <taxon>Spermatophyta</taxon>
        <taxon>Magnoliopsida</taxon>
        <taxon>eudicotyledons</taxon>
        <taxon>Gunneridae</taxon>
        <taxon>Pentapetalae</taxon>
        <taxon>rosids</taxon>
        <taxon>fabids</taxon>
        <taxon>Fabales</taxon>
        <taxon>Fabaceae</taxon>
        <taxon>Papilionoideae</taxon>
        <taxon>50 kb inversion clade</taxon>
        <taxon>genistoids sensu lato</taxon>
        <taxon>core genistoids</taxon>
        <taxon>Crotalarieae</taxon>
        <taxon>Crotalaria</taxon>
    </lineage>
</organism>
<dbReference type="Pfam" id="PF00201">
    <property type="entry name" value="UDPGT"/>
    <property type="match status" value="1"/>
</dbReference>
<dbReference type="PANTHER" id="PTHR48049">
    <property type="entry name" value="GLYCOSYLTRANSFERASE"/>
    <property type="match status" value="1"/>
</dbReference>
<gene>
    <name evidence="4" type="ORF">RIF29_39048</name>
</gene>
<evidence type="ECO:0000256" key="3">
    <source>
        <dbReference type="ARBA" id="ARBA00022679"/>
    </source>
</evidence>
<dbReference type="CDD" id="cd03784">
    <property type="entry name" value="GT1_Gtf-like"/>
    <property type="match status" value="1"/>
</dbReference>
<evidence type="ECO:0000256" key="1">
    <source>
        <dbReference type="ARBA" id="ARBA00009995"/>
    </source>
</evidence>
<keyword evidence="3" id="KW-0808">Transferase</keyword>
<dbReference type="FunFam" id="3.40.50.2000:FF:000087">
    <property type="entry name" value="Glycosyltransferase"/>
    <property type="match status" value="1"/>
</dbReference>
<dbReference type="InterPro" id="IPR050481">
    <property type="entry name" value="UDP-glycosyltransf_plant"/>
</dbReference>
<dbReference type="FunFam" id="3.40.50.2000:FF:000037">
    <property type="entry name" value="Glycosyltransferase"/>
    <property type="match status" value="1"/>
</dbReference>
<protein>
    <submittedName>
        <fullName evidence="4">Uncharacterized protein</fullName>
    </submittedName>
</protein>
<dbReference type="EMBL" id="JAYWIO010000008">
    <property type="protein sequence ID" value="KAK7244229.1"/>
    <property type="molecule type" value="Genomic_DNA"/>
</dbReference>
<dbReference type="AlphaFoldDB" id="A0AAN9HPA5"/>
<keyword evidence="5" id="KW-1185">Reference proteome</keyword>
<proteinExistence type="inferred from homology"/>
<dbReference type="GO" id="GO:0035251">
    <property type="term" value="F:UDP-glucosyltransferase activity"/>
    <property type="evidence" value="ECO:0007669"/>
    <property type="project" value="InterPro"/>
</dbReference>
<keyword evidence="2" id="KW-0328">Glycosyltransferase</keyword>
<dbReference type="Proteomes" id="UP001372338">
    <property type="component" value="Unassembled WGS sequence"/>
</dbReference>
<evidence type="ECO:0000313" key="4">
    <source>
        <dbReference type="EMBL" id="KAK7244229.1"/>
    </source>
</evidence>
<dbReference type="InterPro" id="IPR002213">
    <property type="entry name" value="UDP_glucos_trans"/>
</dbReference>
<dbReference type="Gene3D" id="3.40.50.2000">
    <property type="entry name" value="Glycogen Phosphorylase B"/>
    <property type="match status" value="2"/>
</dbReference>
<sequence length="463" mass="51825">MAEQNTSNKLHIAMHPWVATGHMTPFLYLSNELAKRGHKITFFVPHKAQLHLQKLNHFPQLITFQNVKIPHVEGLPLGTETASEIPISINYLLVRAVEKTRDQVEEALGAIKPDIVLYDTAHWLPAVARKFGIKTVCYNVVCAASLAIALVPARNIPKDRAITVEELSEPPPGYPSTKLVLRGHEAKTLLFLSMPWVEGMTFYESITTAMKESDAIAIRTSRELEGNLCDYMSTQYQKSVLLSGPVLPKESDHNEKLEEPLCNWLDGFGQGSVVFCAFGSQLMLEKKQFQELLLGFEATGLPFLVALKAPEGCESIEEALPEGFEERVKGRGVVSRGWVQQSLILNHSSVGCFVNHCGFGSMWESLMSKKQIVLVPHLGDQLLNTKLLVEELEVAVEAKKDENDWVSKESLREAIKLVMDKDSEVGDRVKKNHEKWLEILSKPGLMDGYIDNFVQSLKDLRNA</sequence>
<dbReference type="SUPFAM" id="SSF53756">
    <property type="entry name" value="UDP-Glycosyltransferase/glycogen phosphorylase"/>
    <property type="match status" value="1"/>
</dbReference>
<reference evidence="4 5" key="1">
    <citation type="submission" date="2024-01" db="EMBL/GenBank/DDBJ databases">
        <title>The genomes of 5 underutilized Papilionoideae crops provide insights into root nodulation and disease resistanc.</title>
        <authorList>
            <person name="Yuan L."/>
        </authorList>
    </citation>
    <scope>NUCLEOTIDE SEQUENCE [LARGE SCALE GENOMIC DNA]</scope>
    <source>
        <strain evidence="4">ZHUSHIDOU_FW_LH</strain>
        <tissue evidence="4">Leaf</tissue>
    </source>
</reference>